<dbReference type="PANTHER" id="PTHR48021">
    <property type="match status" value="1"/>
</dbReference>
<evidence type="ECO:0000313" key="11">
    <source>
        <dbReference type="Proteomes" id="UP001219518"/>
    </source>
</evidence>
<feature type="transmembrane region" description="Helical" evidence="8">
    <location>
        <begin position="106"/>
        <end position="123"/>
    </location>
</feature>
<dbReference type="Pfam" id="PF00083">
    <property type="entry name" value="Sugar_tr"/>
    <property type="match status" value="1"/>
</dbReference>
<accession>A0AAE1H4W6</accession>
<dbReference type="GO" id="GO:0022857">
    <property type="term" value="F:transmembrane transporter activity"/>
    <property type="evidence" value="ECO:0007669"/>
    <property type="project" value="InterPro"/>
</dbReference>
<dbReference type="AlphaFoldDB" id="A0AAE1H4W6"/>
<proteinExistence type="inferred from homology"/>
<gene>
    <name evidence="10" type="ORF">KUF71_005623</name>
</gene>
<keyword evidence="5 8" id="KW-0472">Membrane</keyword>
<feature type="transmembrane region" description="Helical" evidence="8">
    <location>
        <begin position="36"/>
        <end position="57"/>
    </location>
</feature>
<dbReference type="PROSITE" id="PS50850">
    <property type="entry name" value="MFS"/>
    <property type="match status" value="1"/>
</dbReference>
<keyword evidence="2" id="KW-1003">Cell membrane</keyword>
<dbReference type="Gene3D" id="1.20.1250.20">
    <property type="entry name" value="MFS general substrate transporter like domains"/>
    <property type="match status" value="1"/>
</dbReference>
<evidence type="ECO:0000256" key="2">
    <source>
        <dbReference type="ARBA" id="ARBA00022475"/>
    </source>
</evidence>
<evidence type="ECO:0000256" key="7">
    <source>
        <dbReference type="ARBA" id="ARBA00024348"/>
    </source>
</evidence>
<keyword evidence="4 8" id="KW-1133">Transmembrane helix</keyword>
<dbReference type="FunFam" id="1.20.1250.20:FF:000055">
    <property type="entry name" value="Facilitated trehalose transporter Tret1-2 homolog"/>
    <property type="match status" value="1"/>
</dbReference>
<keyword evidence="11" id="KW-1185">Reference proteome</keyword>
<dbReference type="InterPro" id="IPR003663">
    <property type="entry name" value="Sugar/inositol_transpt"/>
</dbReference>
<dbReference type="InterPro" id="IPR050549">
    <property type="entry name" value="MFS_Trehalose_Transporter"/>
</dbReference>
<evidence type="ECO:0000256" key="6">
    <source>
        <dbReference type="ARBA" id="ARBA00023180"/>
    </source>
</evidence>
<dbReference type="PANTHER" id="PTHR48021:SF1">
    <property type="entry name" value="GH07001P-RELATED"/>
    <property type="match status" value="1"/>
</dbReference>
<comment type="similarity">
    <text evidence="7">Belongs to the major facilitator superfamily. Sugar transporter (TC 2.A.1.1) family. Trehalose transporter subfamily.</text>
</comment>
<evidence type="ECO:0000256" key="4">
    <source>
        <dbReference type="ARBA" id="ARBA00022989"/>
    </source>
</evidence>
<feature type="transmembrane region" description="Helical" evidence="8">
    <location>
        <begin position="165"/>
        <end position="183"/>
    </location>
</feature>
<evidence type="ECO:0000256" key="1">
    <source>
        <dbReference type="ARBA" id="ARBA00004651"/>
    </source>
</evidence>
<evidence type="ECO:0000259" key="9">
    <source>
        <dbReference type="PROSITE" id="PS50850"/>
    </source>
</evidence>
<comment type="subcellular location">
    <subcellularLocation>
        <location evidence="1">Cell membrane</location>
        <topology evidence="1">Multi-pass membrane protein</topology>
    </subcellularLocation>
</comment>
<feature type="transmembrane region" description="Helical" evidence="8">
    <location>
        <begin position="350"/>
        <end position="372"/>
    </location>
</feature>
<feature type="transmembrane region" description="Helical" evidence="8">
    <location>
        <begin position="129"/>
        <end position="153"/>
    </location>
</feature>
<dbReference type="InterPro" id="IPR020846">
    <property type="entry name" value="MFS_dom"/>
</dbReference>
<dbReference type="EMBL" id="JAHWGI010000394">
    <property type="protein sequence ID" value="KAK3914935.1"/>
    <property type="molecule type" value="Genomic_DNA"/>
</dbReference>
<comment type="caution">
    <text evidence="10">The sequence shown here is derived from an EMBL/GenBank/DDBJ whole genome shotgun (WGS) entry which is preliminary data.</text>
</comment>
<keyword evidence="3 8" id="KW-0812">Transmembrane</keyword>
<dbReference type="GO" id="GO:0005886">
    <property type="term" value="C:plasma membrane"/>
    <property type="evidence" value="ECO:0007669"/>
    <property type="project" value="UniProtKB-SubCell"/>
</dbReference>
<dbReference type="PRINTS" id="PR00171">
    <property type="entry name" value="SUGRTRNSPORT"/>
</dbReference>
<feature type="transmembrane region" description="Helical" evidence="8">
    <location>
        <begin position="454"/>
        <end position="473"/>
    </location>
</feature>
<evidence type="ECO:0000256" key="8">
    <source>
        <dbReference type="SAM" id="Phobius"/>
    </source>
</evidence>
<name>A0AAE1H4W6_9NEOP</name>
<feature type="transmembrane region" description="Helical" evidence="8">
    <location>
        <begin position="423"/>
        <end position="442"/>
    </location>
</feature>
<feature type="transmembrane region" description="Helical" evidence="8">
    <location>
        <begin position="384"/>
        <end position="411"/>
    </location>
</feature>
<feature type="domain" description="Major facilitator superfamily (MFS) profile" evidence="9">
    <location>
        <begin position="38"/>
        <end position="477"/>
    </location>
</feature>
<reference evidence="10" key="1">
    <citation type="submission" date="2021-07" db="EMBL/GenBank/DDBJ databases">
        <authorList>
            <person name="Catto M.A."/>
            <person name="Jacobson A."/>
            <person name="Kennedy G."/>
            <person name="Labadie P."/>
            <person name="Hunt B.G."/>
            <person name="Srinivasan R."/>
        </authorList>
    </citation>
    <scope>NUCLEOTIDE SEQUENCE</scope>
    <source>
        <strain evidence="10">PL_HMW_Pooled</strain>
        <tissue evidence="10">Head</tissue>
    </source>
</reference>
<dbReference type="Proteomes" id="UP001219518">
    <property type="component" value="Unassembled WGS sequence"/>
</dbReference>
<dbReference type="InterPro" id="IPR036259">
    <property type="entry name" value="MFS_trans_sf"/>
</dbReference>
<dbReference type="InterPro" id="IPR005829">
    <property type="entry name" value="Sugar_transporter_CS"/>
</dbReference>
<evidence type="ECO:0000256" key="5">
    <source>
        <dbReference type="ARBA" id="ARBA00023136"/>
    </source>
</evidence>
<keyword evidence="6" id="KW-0325">Glycoprotein</keyword>
<organism evidence="10 11">
    <name type="scientific">Frankliniella fusca</name>
    <dbReference type="NCBI Taxonomy" id="407009"/>
    <lineage>
        <taxon>Eukaryota</taxon>
        <taxon>Metazoa</taxon>
        <taxon>Ecdysozoa</taxon>
        <taxon>Arthropoda</taxon>
        <taxon>Hexapoda</taxon>
        <taxon>Insecta</taxon>
        <taxon>Pterygota</taxon>
        <taxon>Neoptera</taxon>
        <taxon>Paraneoptera</taxon>
        <taxon>Thysanoptera</taxon>
        <taxon>Terebrantia</taxon>
        <taxon>Thripoidea</taxon>
        <taxon>Thripidae</taxon>
        <taxon>Frankliniella</taxon>
    </lineage>
</organism>
<feature type="transmembrane region" description="Helical" evidence="8">
    <location>
        <begin position="285"/>
        <end position="308"/>
    </location>
</feature>
<protein>
    <submittedName>
        <fullName evidence="10">Facilitated trehalose transporter Tret1</fullName>
    </submittedName>
</protein>
<reference evidence="10" key="2">
    <citation type="journal article" date="2023" name="BMC Genomics">
        <title>Pest status, molecular evolution, and epigenetic factors derived from the genome assembly of Frankliniella fusca, a thysanopteran phytovirus vector.</title>
        <authorList>
            <person name="Catto M.A."/>
            <person name="Labadie P.E."/>
            <person name="Jacobson A.L."/>
            <person name="Kennedy G.G."/>
            <person name="Srinivasan R."/>
            <person name="Hunt B.G."/>
        </authorList>
    </citation>
    <scope>NUCLEOTIDE SEQUENCE</scope>
    <source>
        <strain evidence="10">PL_HMW_Pooled</strain>
    </source>
</reference>
<dbReference type="PROSITE" id="PS00217">
    <property type="entry name" value="SUGAR_TRANSPORT_2"/>
    <property type="match status" value="1"/>
</dbReference>
<evidence type="ECO:0000256" key="3">
    <source>
        <dbReference type="ARBA" id="ARBA00022692"/>
    </source>
</evidence>
<dbReference type="InterPro" id="IPR005828">
    <property type="entry name" value="MFS_sugar_transport-like"/>
</dbReference>
<evidence type="ECO:0000313" key="10">
    <source>
        <dbReference type="EMBL" id="KAK3914935.1"/>
    </source>
</evidence>
<feature type="transmembrane region" description="Helical" evidence="8">
    <location>
        <begin position="323"/>
        <end position="343"/>
    </location>
</feature>
<feature type="transmembrane region" description="Helical" evidence="8">
    <location>
        <begin position="77"/>
        <end position="99"/>
    </location>
</feature>
<dbReference type="SUPFAM" id="SSF103473">
    <property type="entry name" value="MFS general substrate transporter"/>
    <property type="match status" value="1"/>
</dbReference>
<sequence length="498" mass="52265">MRFVVKSWNWIVIRKLFEGRAFTHWKVPLSGASPHAGFRIAASMAALAGGTTFAWTSPALPLLMQPGSPVPLTEDEGSWVSAVLPLGAAFGAPPASYLAQRSGRKAAVLSLAAPFLVSWALVLGTRSALGLYVARLLAGVAVGGVCVACPVYVAEVAEDEVRGACGALLQVMFAGGMLFAYAVGAAGDYVLLASACAAVPVLFLALFAWMPETPAALLDAGGEEEAARSLRWLRRWPPGSSGAHRTALEVELDKLRRAQALAKAEGPGAGEPLADRMLRPAALRALIIALGLLAGQQLSGVFVVISYAESIFRSAGSSMSPSAAAASVGLVMLVMSYATTLVVDRVGRRVLLITSATFMGLSMATLAAFLQLQAHPALVDTQPFAWLPVVAIITLVVAYSLGFGPLPWVVLAEVLPNDVRGPAGSVASAVCWTLSFTVTKSFQSLVDRFGVDSAFWVFAGCCCVTVVFVVFLVPETRGKSLQQIQIELTRRGTAIHVI</sequence>
<feature type="transmembrane region" description="Helical" evidence="8">
    <location>
        <begin position="189"/>
        <end position="209"/>
    </location>
</feature>